<comment type="caution">
    <text evidence="2">The sequence shown here is derived from an EMBL/GenBank/DDBJ whole genome shotgun (WGS) entry which is preliminary data.</text>
</comment>
<dbReference type="Proteomes" id="UP001515480">
    <property type="component" value="Unassembled WGS sequence"/>
</dbReference>
<evidence type="ECO:0008006" key="4">
    <source>
        <dbReference type="Google" id="ProtNLM"/>
    </source>
</evidence>
<proteinExistence type="predicted"/>
<evidence type="ECO:0000313" key="2">
    <source>
        <dbReference type="EMBL" id="KAL1496142.1"/>
    </source>
</evidence>
<gene>
    <name evidence="2" type="ORF">AB1Y20_014762</name>
</gene>
<evidence type="ECO:0000256" key="1">
    <source>
        <dbReference type="SAM" id="MobiDB-lite"/>
    </source>
</evidence>
<organism evidence="2 3">
    <name type="scientific">Prymnesium parvum</name>
    <name type="common">Toxic golden alga</name>
    <dbReference type="NCBI Taxonomy" id="97485"/>
    <lineage>
        <taxon>Eukaryota</taxon>
        <taxon>Haptista</taxon>
        <taxon>Haptophyta</taxon>
        <taxon>Prymnesiophyceae</taxon>
        <taxon>Prymnesiales</taxon>
        <taxon>Prymnesiaceae</taxon>
        <taxon>Prymnesium</taxon>
    </lineage>
</organism>
<sequence>MGRLKASAEGRHVAHPQDAAQEAHLPHQGPTGAPARHSRQVYLELPKNKKKKAAALEELCREFDVYKDYPSKLLKELKEQEQLPDRDGGGGAEIVISRWSRCRSTFIHCASTATYL</sequence>
<keyword evidence="3" id="KW-1185">Reference proteome</keyword>
<dbReference type="EMBL" id="JBGBPQ010000030">
    <property type="protein sequence ID" value="KAL1496142.1"/>
    <property type="molecule type" value="Genomic_DNA"/>
</dbReference>
<dbReference type="AlphaFoldDB" id="A0AB34ID11"/>
<feature type="compositionally biased region" description="Basic and acidic residues" evidence="1">
    <location>
        <begin position="1"/>
        <end position="12"/>
    </location>
</feature>
<feature type="region of interest" description="Disordered" evidence="1">
    <location>
        <begin position="1"/>
        <end position="38"/>
    </location>
</feature>
<evidence type="ECO:0000313" key="3">
    <source>
        <dbReference type="Proteomes" id="UP001515480"/>
    </source>
</evidence>
<protein>
    <recommendedName>
        <fullName evidence="4">Nucleolar protein 16</fullName>
    </recommendedName>
</protein>
<name>A0AB34ID11_PRYPA</name>
<accession>A0AB34ID11</accession>
<reference evidence="2 3" key="1">
    <citation type="journal article" date="2024" name="Science">
        <title>Giant polyketide synthase enzymes in the biosynthesis of giant marine polyether toxins.</title>
        <authorList>
            <person name="Fallon T.R."/>
            <person name="Shende V.V."/>
            <person name="Wierzbicki I.H."/>
            <person name="Pendleton A.L."/>
            <person name="Watervoot N.F."/>
            <person name="Auber R.P."/>
            <person name="Gonzalez D.J."/>
            <person name="Wisecaver J.H."/>
            <person name="Moore B.S."/>
        </authorList>
    </citation>
    <scope>NUCLEOTIDE SEQUENCE [LARGE SCALE GENOMIC DNA]</scope>
    <source>
        <strain evidence="2 3">12B1</strain>
    </source>
</reference>